<reference evidence="9 10" key="1">
    <citation type="submission" date="2019-02" db="EMBL/GenBank/DDBJ databases">
        <title>Genome sequencing of the rare red list fungi Dentipellis fragilis.</title>
        <authorList>
            <person name="Buettner E."/>
            <person name="Kellner H."/>
        </authorList>
    </citation>
    <scope>NUCLEOTIDE SEQUENCE [LARGE SCALE GENOMIC DNA]</scope>
    <source>
        <strain evidence="9 10">DSM 105465</strain>
    </source>
</reference>
<dbReference type="AlphaFoldDB" id="A0A4Y9Z4M3"/>
<protein>
    <recommendedName>
        <fullName evidence="11">C4-dicarboxylate transporter/malic acid transport protein</fullName>
    </recommendedName>
</protein>
<dbReference type="InterPro" id="IPR004695">
    <property type="entry name" value="SLAC1/Mae1/Ssu1/TehA"/>
</dbReference>
<evidence type="ECO:0000256" key="5">
    <source>
        <dbReference type="ARBA" id="ARBA00022692"/>
    </source>
</evidence>
<dbReference type="EMBL" id="SEOQ01000127">
    <property type="protein sequence ID" value="TFY69806.1"/>
    <property type="molecule type" value="Genomic_DNA"/>
</dbReference>
<dbReference type="PANTHER" id="PTHR31686">
    <property type="match status" value="1"/>
</dbReference>
<dbReference type="CDD" id="cd09318">
    <property type="entry name" value="TDT_SSU1"/>
    <property type="match status" value="1"/>
</dbReference>
<dbReference type="InterPro" id="IPR038665">
    <property type="entry name" value="Voltage-dep_anion_channel_sf"/>
</dbReference>
<feature type="transmembrane region" description="Helical" evidence="8">
    <location>
        <begin position="109"/>
        <end position="133"/>
    </location>
</feature>
<feature type="transmembrane region" description="Helical" evidence="8">
    <location>
        <begin position="172"/>
        <end position="201"/>
    </location>
</feature>
<accession>A0A4Y9Z4M3</accession>
<organism evidence="9 10">
    <name type="scientific">Dentipellis fragilis</name>
    <dbReference type="NCBI Taxonomy" id="205917"/>
    <lineage>
        <taxon>Eukaryota</taxon>
        <taxon>Fungi</taxon>
        <taxon>Dikarya</taxon>
        <taxon>Basidiomycota</taxon>
        <taxon>Agaricomycotina</taxon>
        <taxon>Agaricomycetes</taxon>
        <taxon>Russulales</taxon>
        <taxon>Hericiaceae</taxon>
        <taxon>Dentipellis</taxon>
    </lineage>
</organism>
<evidence type="ECO:0000256" key="2">
    <source>
        <dbReference type="ARBA" id="ARBA00008566"/>
    </source>
</evidence>
<comment type="caution">
    <text evidence="9">The sequence shown here is derived from an EMBL/GenBank/DDBJ whole genome shotgun (WGS) entry which is preliminary data.</text>
</comment>
<gene>
    <name evidence="9" type="ORF">EVG20_g2988</name>
</gene>
<keyword evidence="7 8" id="KW-0472">Membrane</keyword>
<feature type="transmembrane region" description="Helical" evidence="8">
    <location>
        <begin position="145"/>
        <end position="166"/>
    </location>
</feature>
<dbReference type="GO" id="GO:0000319">
    <property type="term" value="F:sulfite transmembrane transporter activity"/>
    <property type="evidence" value="ECO:0007669"/>
    <property type="project" value="TreeGrafter"/>
</dbReference>
<evidence type="ECO:0000256" key="4">
    <source>
        <dbReference type="ARBA" id="ARBA00022475"/>
    </source>
</evidence>
<comment type="subcellular location">
    <subcellularLocation>
        <location evidence="1">Cell membrane</location>
        <topology evidence="1">Multi-pass membrane protein</topology>
    </subcellularLocation>
</comment>
<dbReference type="InterPro" id="IPR051629">
    <property type="entry name" value="Sulfite_efflux_TDT"/>
</dbReference>
<dbReference type="Pfam" id="PF03595">
    <property type="entry name" value="SLAC1"/>
    <property type="match status" value="1"/>
</dbReference>
<evidence type="ECO:0000256" key="1">
    <source>
        <dbReference type="ARBA" id="ARBA00004651"/>
    </source>
</evidence>
<keyword evidence="10" id="KW-1185">Reference proteome</keyword>
<dbReference type="Gene3D" id="1.50.10.150">
    <property type="entry name" value="Voltage-dependent anion channel"/>
    <property type="match status" value="1"/>
</dbReference>
<comment type="similarity">
    <text evidence="2">Belongs to the tellurite-resistance/dicarboxylate transporter (TDT) family.</text>
</comment>
<dbReference type="OrthoDB" id="1099at2759"/>
<feature type="transmembrane region" description="Helical" evidence="8">
    <location>
        <begin position="31"/>
        <end position="53"/>
    </location>
</feature>
<dbReference type="Proteomes" id="UP000298327">
    <property type="component" value="Unassembled WGS sequence"/>
</dbReference>
<evidence type="ECO:0000256" key="3">
    <source>
        <dbReference type="ARBA" id="ARBA00022448"/>
    </source>
</evidence>
<evidence type="ECO:0000313" key="10">
    <source>
        <dbReference type="Proteomes" id="UP000298327"/>
    </source>
</evidence>
<evidence type="ECO:0000256" key="7">
    <source>
        <dbReference type="ARBA" id="ARBA00023136"/>
    </source>
</evidence>
<keyword evidence="3" id="KW-0813">Transport</keyword>
<feature type="transmembrane region" description="Helical" evidence="8">
    <location>
        <begin position="260"/>
        <end position="284"/>
    </location>
</feature>
<feature type="transmembrane region" description="Helical" evidence="8">
    <location>
        <begin position="327"/>
        <end position="348"/>
    </location>
</feature>
<proteinExistence type="inferred from homology"/>
<dbReference type="PANTHER" id="PTHR31686:SF1">
    <property type="entry name" value="SULFITE EFFLUX PUMP SSU1"/>
    <property type="match status" value="1"/>
</dbReference>
<keyword evidence="6 8" id="KW-1133">Transmembrane helix</keyword>
<keyword evidence="5 8" id="KW-0812">Transmembrane</keyword>
<evidence type="ECO:0000256" key="8">
    <source>
        <dbReference type="SAM" id="Phobius"/>
    </source>
</evidence>
<evidence type="ECO:0000313" key="9">
    <source>
        <dbReference type="EMBL" id="TFY69806.1"/>
    </source>
</evidence>
<dbReference type="GO" id="GO:0005886">
    <property type="term" value="C:plasma membrane"/>
    <property type="evidence" value="ECO:0007669"/>
    <property type="project" value="UniProtKB-SubCell"/>
</dbReference>
<evidence type="ECO:0008006" key="11">
    <source>
        <dbReference type="Google" id="ProtNLM"/>
    </source>
</evidence>
<feature type="transmembrane region" description="Helical" evidence="8">
    <location>
        <begin position="296"/>
        <end position="315"/>
    </location>
</feature>
<keyword evidence="4" id="KW-1003">Cell membrane</keyword>
<sequence length="509" mass="56860">MGEDCTRLRTGAVSILFQNYPYGNETDGMRVMSAIFFFLNLFLFVLFTTTTIVRYIAFPDIWSIMVRHPVQSLYLGCFPMGGATILTVAISLFYNSYGFGGTGFLYTMWALWWLDVAVSILCCWPLVHIAFVYQDHSLKAMTAIWVLPVVTLIVASSTGDVIASAMHPVSPIHALITVTFCVFMVSIGLSLALMILTIYLYRLMIHGPPPGANVISCFVPLGPTGQAGFSFLLIGQIFQKFLPVAGSISPFLGSTQIGEIIYGICVCIGFGLWSLSTMWLIYALLGVQQVVRQSRFPFKVPFWGLIFPNGVYANLTIELYRVLNARFFRVWGAIYGAITLALWTAVFVRTLWMVRYGQIFEAPCLEDVDMGATPLCQQSNEKRDGEVINANGKTFDMNAPCVHFMGRPKHCIVRYRSGRKPRLPSQAQLHCDAFADIRISGLSELDLHVEAHASVPGRPQLAAVVHYLPKFPFSSSLFMYHRRPGINLAPLQLPRPYDHNDYDRGTCSL</sequence>
<name>A0A4Y9Z4M3_9AGAM</name>
<evidence type="ECO:0000256" key="6">
    <source>
        <dbReference type="ARBA" id="ARBA00022989"/>
    </source>
</evidence>
<feature type="transmembrane region" description="Helical" evidence="8">
    <location>
        <begin position="73"/>
        <end position="97"/>
    </location>
</feature>